<feature type="transmembrane region" description="Helical" evidence="1">
    <location>
        <begin position="23"/>
        <end position="40"/>
    </location>
</feature>
<evidence type="ECO:0000313" key="3">
    <source>
        <dbReference type="Proteomes" id="UP000021175"/>
    </source>
</evidence>
<evidence type="ECO:0000313" key="2">
    <source>
        <dbReference type="EMBL" id="EYB09660.1"/>
    </source>
</evidence>
<organism evidence="2 3">
    <name type="scientific">Bacteroides fragilis str. 3783N1-6</name>
    <dbReference type="NCBI Taxonomy" id="1339310"/>
    <lineage>
        <taxon>Bacteria</taxon>
        <taxon>Pseudomonadati</taxon>
        <taxon>Bacteroidota</taxon>
        <taxon>Bacteroidia</taxon>
        <taxon>Bacteroidales</taxon>
        <taxon>Bacteroidaceae</taxon>
        <taxon>Bacteroides</taxon>
    </lineage>
</organism>
<evidence type="ECO:0000256" key="1">
    <source>
        <dbReference type="SAM" id="Phobius"/>
    </source>
</evidence>
<gene>
    <name evidence="2" type="ORF">M119_1975</name>
</gene>
<proteinExistence type="predicted"/>
<reference evidence="2 3" key="1">
    <citation type="submission" date="2014-02" db="EMBL/GenBank/DDBJ databases">
        <authorList>
            <person name="Sears C."/>
            <person name="Carroll K."/>
            <person name="Sack B.R."/>
            <person name="Qadri F."/>
            <person name="Myers L.L."/>
            <person name="Chung G.-T."/>
            <person name="Escheverria P."/>
            <person name="Fraser C.M."/>
            <person name="Sadzewicz L."/>
            <person name="Shefchek K.A."/>
            <person name="Tallon L."/>
            <person name="Das S.P."/>
            <person name="Daugherty S."/>
            <person name="Mongodin E.F."/>
        </authorList>
    </citation>
    <scope>NUCLEOTIDE SEQUENCE [LARGE SCALE GENOMIC DNA]</scope>
    <source>
        <strain evidence="2 3">3783N1-6</strain>
    </source>
</reference>
<dbReference type="Proteomes" id="UP000021175">
    <property type="component" value="Unassembled WGS sequence"/>
</dbReference>
<accession>A0AB73AKF6</accession>
<comment type="caution">
    <text evidence="2">The sequence shown here is derived from an EMBL/GenBank/DDBJ whole genome shotgun (WGS) entry which is preliminary data.</text>
</comment>
<keyword evidence="1" id="KW-0812">Transmembrane</keyword>
<name>A0AB73AKF6_BACFG</name>
<sequence length="41" mass="5386">MLFFLSFFFALDQEKHFYYFMEWIYTFFLFHGVFLYYFILL</sequence>
<keyword evidence="1" id="KW-0472">Membrane</keyword>
<dbReference type="AlphaFoldDB" id="A0AB73AKF6"/>
<keyword evidence="1" id="KW-1133">Transmembrane helix</keyword>
<protein>
    <submittedName>
        <fullName evidence="2">Membrane protein</fullName>
    </submittedName>
</protein>
<dbReference type="EMBL" id="JGEU01000034">
    <property type="protein sequence ID" value="EYB09660.1"/>
    <property type="molecule type" value="Genomic_DNA"/>
</dbReference>